<dbReference type="AlphaFoldDB" id="A0A914QUJ6"/>
<keyword evidence="1" id="KW-1133">Transmembrane helix</keyword>
<keyword evidence="2" id="KW-0732">Signal</keyword>
<reference evidence="4" key="1">
    <citation type="submission" date="2022-11" db="UniProtKB">
        <authorList>
            <consortium name="WormBaseParasite"/>
        </authorList>
    </citation>
    <scope>IDENTIFICATION</scope>
</reference>
<evidence type="ECO:0000256" key="2">
    <source>
        <dbReference type="SAM" id="SignalP"/>
    </source>
</evidence>
<proteinExistence type="predicted"/>
<protein>
    <submittedName>
        <fullName evidence="4">Transmembrane protein</fullName>
    </submittedName>
</protein>
<sequence length="276" mass="30281">MNSFKLLVVFILLLLGSFAQRFQRHLFDGTQNGYINGDTEMDTSDSLSSDGDNYEQYGKDVKFIRDGEEAELELENKELMFKFCSDGCMDQKVIVCYDAEDPFLKEGCSSNQCVFQAGVEKEGGASSLRKNLLWLMTTGNGIRFNDNNEKCATVVIKSPEATAEGFQPFPSCNPKKYDGKVIKLRVSGVKPGCPFYVLNAKKWVPPPPTTSATQNSTELSQTTKPSEANTTLWIGIGVGIFILLIVVIGFGRGVDSGVDSGVGVGIGVMHRKDQRK</sequence>
<keyword evidence="1" id="KW-0472">Membrane</keyword>
<organism evidence="3 4">
    <name type="scientific">Panagrolaimus davidi</name>
    <dbReference type="NCBI Taxonomy" id="227884"/>
    <lineage>
        <taxon>Eukaryota</taxon>
        <taxon>Metazoa</taxon>
        <taxon>Ecdysozoa</taxon>
        <taxon>Nematoda</taxon>
        <taxon>Chromadorea</taxon>
        <taxon>Rhabditida</taxon>
        <taxon>Tylenchina</taxon>
        <taxon>Panagrolaimomorpha</taxon>
        <taxon>Panagrolaimoidea</taxon>
        <taxon>Panagrolaimidae</taxon>
        <taxon>Panagrolaimus</taxon>
    </lineage>
</organism>
<keyword evidence="1" id="KW-0812">Transmembrane</keyword>
<name>A0A914QUJ6_9BILA</name>
<dbReference type="WBParaSite" id="PDA_v2.g31215.t1">
    <property type="protein sequence ID" value="PDA_v2.g31215.t1"/>
    <property type="gene ID" value="PDA_v2.g31215"/>
</dbReference>
<keyword evidence="3" id="KW-1185">Reference proteome</keyword>
<feature type="chain" id="PRO_5037363697" evidence="2">
    <location>
        <begin position="20"/>
        <end position="276"/>
    </location>
</feature>
<dbReference type="Proteomes" id="UP000887578">
    <property type="component" value="Unplaced"/>
</dbReference>
<feature type="transmembrane region" description="Helical" evidence="1">
    <location>
        <begin position="232"/>
        <end position="251"/>
    </location>
</feature>
<evidence type="ECO:0000256" key="1">
    <source>
        <dbReference type="SAM" id="Phobius"/>
    </source>
</evidence>
<accession>A0A914QUJ6</accession>
<feature type="signal peptide" evidence="2">
    <location>
        <begin position="1"/>
        <end position="19"/>
    </location>
</feature>
<evidence type="ECO:0000313" key="4">
    <source>
        <dbReference type="WBParaSite" id="PDA_v2.g31215.t1"/>
    </source>
</evidence>
<evidence type="ECO:0000313" key="3">
    <source>
        <dbReference type="Proteomes" id="UP000887578"/>
    </source>
</evidence>